<dbReference type="PIRSF" id="PIRSF000722">
    <property type="entry name" value="Acetate_prop_kin"/>
    <property type="match status" value="1"/>
</dbReference>
<keyword evidence="7" id="KW-1185">Reference proteome</keyword>
<dbReference type="PRINTS" id="PR00471">
    <property type="entry name" value="ACETATEKNASE"/>
</dbReference>
<dbReference type="InterPro" id="IPR043129">
    <property type="entry name" value="ATPase_NBD"/>
</dbReference>
<dbReference type="Pfam" id="PF00871">
    <property type="entry name" value="Acetate_kinase"/>
    <property type="match status" value="1"/>
</dbReference>
<organism evidence="6 7">
    <name type="scientific">Cylindrobasidium torrendii FP15055 ss-10</name>
    <dbReference type="NCBI Taxonomy" id="1314674"/>
    <lineage>
        <taxon>Eukaryota</taxon>
        <taxon>Fungi</taxon>
        <taxon>Dikarya</taxon>
        <taxon>Basidiomycota</taxon>
        <taxon>Agaricomycotina</taxon>
        <taxon>Agaricomycetes</taxon>
        <taxon>Agaricomycetidae</taxon>
        <taxon>Agaricales</taxon>
        <taxon>Marasmiineae</taxon>
        <taxon>Physalacriaceae</taxon>
        <taxon>Cylindrobasidium</taxon>
    </lineage>
</organism>
<dbReference type="UniPathway" id="UPA00340">
    <property type="reaction ID" value="UER00458"/>
</dbReference>
<evidence type="ECO:0000256" key="4">
    <source>
        <dbReference type="ARBA" id="ARBA00022840"/>
    </source>
</evidence>
<dbReference type="SUPFAM" id="SSF53067">
    <property type="entry name" value="Actin-like ATPase domain"/>
    <property type="match status" value="2"/>
</dbReference>
<evidence type="ECO:0000256" key="5">
    <source>
        <dbReference type="HAMAP-Rule" id="MF_03131"/>
    </source>
</evidence>
<feature type="binding site" evidence="5">
    <location>
        <position position="18"/>
    </location>
    <ligand>
        <name>ATP</name>
        <dbReference type="ChEBI" id="CHEBI:30616"/>
    </ligand>
</feature>
<dbReference type="InterPro" id="IPR023865">
    <property type="entry name" value="Aliphatic_acid_kinase_CS"/>
</dbReference>
<dbReference type="NCBIfam" id="TIGR00016">
    <property type="entry name" value="ackA"/>
    <property type="match status" value="1"/>
</dbReference>
<dbReference type="EC" id="2.7.2.1" evidence="5"/>
<comment type="similarity">
    <text evidence="5">Belongs to the acetokinase family.</text>
</comment>
<keyword evidence="4 5" id="KW-0067">ATP-binding</keyword>
<protein>
    <recommendedName>
        <fullName evidence="5">Probable acetate kinase</fullName>
        <ecNumber evidence="5">2.7.2.1</ecNumber>
    </recommendedName>
    <alternativeName>
        <fullName evidence="5">Acetokinase</fullName>
    </alternativeName>
</protein>
<dbReference type="Gene3D" id="3.30.420.40">
    <property type="match status" value="2"/>
</dbReference>
<dbReference type="AlphaFoldDB" id="A0A0D7BPQ1"/>
<comment type="caution">
    <text evidence="5">Lacks conserved residue(s) required for the propagation of feature annotation.</text>
</comment>
<dbReference type="EMBL" id="KN880444">
    <property type="protein sequence ID" value="KIY72402.1"/>
    <property type="molecule type" value="Genomic_DNA"/>
</dbReference>
<feature type="site" description="Transition state stabilizer" evidence="5">
    <location>
        <position position="250"/>
    </location>
</feature>
<evidence type="ECO:0000256" key="3">
    <source>
        <dbReference type="ARBA" id="ARBA00022777"/>
    </source>
</evidence>
<dbReference type="GO" id="GO:0005524">
    <property type="term" value="F:ATP binding"/>
    <property type="evidence" value="ECO:0007669"/>
    <property type="project" value="UniProtKB-KW"/>
</dbReference>
<keyword evidence="2 5" id="KW-0547">Nucleotide-binding</keyword>
<feature type="binding site" evidence="5">
    <location>
        <position position="11"/>
    </location>
    <ligand>
        <name>Mg(2+)</name>
        <dbReference type="ChEBI" id="CHEBI:18420"/>
    </ligand>
</feature>
<feature type="binding site" evidence="5">
    <location>
        <position position="101"/>
    </location>
    <ligand>
        <name>substrate</name>
    </ligand>
</feature>
<dbReference type="GO" id="GO:0000287">
    <property type="term" value="F:magnesium ion binding"/>
    <property type="evidence" value="ECO:0007669"/>
    <property type="project" value="UniProtKB-UniRule"/>
</dbReference>
<feature type="site" description="Transition state stabilizer" evidence="5">
    <location>
        <position position="189"/>
    </location>
</feature>
<comment type="pathway">
    <text evidence="5">Metabolic intermediate biosynthesis; acetyl-CoA biosynthesis; acetyl-CoA from acetate: step 1/2.</text>
</comment>
<accession>A0A0D7BPQ1</accession>
<evidence type="ECO:0000313" key="7">
    <source>
        <dbReference type="Proteomes" id="UP000054007"/>
    </source>
</evidence>
<sequence>MARTGYILACNSGSSSLKISLYRLADSGPSLRPVLASSISNITSPPAQFIFSSEDDAVSKYSKDEEVENISDHASAFTHFLSVLENDTTVSRHDLVQICHRVVHGGAYSHPVIINDKTLHYIERLSDLAPLHNGPALAIIQTCLDTIYNANSIAFFDTMFHHTLPSHVRTYPIDQKVALERGLRKYGFHGLSYASILRSVAEFLDRPESNLNLIVLHLGSGASICAIKQGKSYDTSMGLTPLNGLPGATRSGAVDPSLIFHYTNKAGKISHDPKFASDLRVTEAETVLNSQSGWKALTGTQDFGLVSKRAKEGSKADKLAFDLLVDRILGYIGSYYVKLSGKVDAVVFSGGIGEKAVDLRRVVADNLECLSFAPVDESANANASSTADQVSEIGMKSGDGSRRLLVCKTDEQYEMAYQCIRTEEFWKEI</sequence>
<proteinExistence type="inferred from homology"/>
<keyword evidence="5" id="KW-0460">Magnesium</keyword>
<dbReference type="GO" id="GO:0008776">
    <property type="term" value="F:acetate kinase activity"/>
    <property type="evidence" value="ECO:0007669"/>
    <property type="project" value="UniProtKB-UniRule"/>
</dbReference>
<evidence type="ECO:0000256" key="2">
    <source>
        <dbReference type="ARBA" id="ARBA00022741"/>
    </source>
</evidence>
<comment type="catalytic activity">
    <reaction evidence="5">
        <text>acetate + ATP = acetyl phosphate + ADP</text>
        <dbReference type="Rhea" id="RHEA:11352"/>
        <dbReference type="ChEBI" id="CHEBI:22191"/>
        <dbReference type="ChEBI" id="CHEBI:30089"/>
        <dbReference type="ChEBI" id="CHEBI:30616"/>
        <dbReference type="ChEBI" id="CHEBI:456216"/>
        <dbReference type="EC" id="2.7.2.1"/>
    </reaction>
</comment>
<dbReference type="InterPro" id="IPR000890">
    <property type="entry name" value="Aliphatic_acid_kin_short-chain"/>
</dbReference>
<comment type="cofactor">
    <cofactor evidence="5">
        <name>Mg(2+)</name>
        <dbReference type="ChEBI" id="CHEBI:18420"/>
    </cofactor>
</comment>
<dbReference type="PANTHER" id="PTHR21060">
    <property type="entry name" value="ACETATE KINASE"/>
    <property type="match status" value="1"/>
</dbReference>
<dbReference type="STRING" id="1314674.A0A0D7BPQ1"/>
<dbReference type="PROSITE" id="PS01076">
    <property type="entry name" value="ACETATE_KINASE_2"/>
    <property type="match status" value="1"/>
</dbReference>
<dbReference type="Proteomes" id="UP000054007">
    <property type="component" value="Unassembled WGS sequence"/>
</dbReference>
<keyword evidence="1 5" id="KW-0808">Transferase</keyword>
<feature type="active site" description="Proton donor/acceptor" evidence="5">
    <location>
        <position position="157"/>
    </location>
</feature>
<dbReference type="PANTHER" id="PTHR21060:SF15">
    <property type="entry name" value="ACETATE KINASE-RELATED"/>
    <property type="match status" value="1"/>
</dbReference>
<keyword evidence="3 5" id="KW-0418">Kinase</keyword>
<dbReference type="GO" id="GO:0006083">
    <property type="term" value="P:acetate metabolic process"/>
    <property type="evidence" value="ECO:0007669"/>
    <property type="project" value="TreeGrafter"/>
</dbReference>
<evidence type="ECO:0000256" key="1">
    <source>
        <dbReference type="ARBA" id="ARBA00022679"/>
    </source>
</evidence>
<dbReference type="GO" id="GO:0006085">
    <property type="term" value="P:acetyl-CoA biosynthetic process"/>
    <property type="evidence" value="ECO:0007669"/>
    <property type="project" value="UniProtKB-UniRule"/>
</dbReference>
<dbReference type="OrthoDB" id="67445at2759"/>
<reference evidence="6 7" key="1">
    <citation type="journal article" date="2015" name="Fungal Genet. Biol.">
        <title>Evolution of novel wood decay mechanisms in Agaricales revealed by the genome sequences of Fistulina hepatica and Cylindrobasidium torrendii.</title>
        <authorList>
            <person name="Floudas D."/>
            <person name="Held B.W."/>
            <person name="Riley R."/>
            <person name="Nagy L.G."/>
            <person name="Koehler G."/>
            <person name="Ransdell A.S."/>
            <person name="Younus H."/>
            <person name="Chow J."/>
            <person name="Chiniquy J."/>
            <person name="Lipzen A."/>
            <person name="Tritt A."/>
            <person name="Sun H."/>
            <person name="Haridas S."/>
            <person name="LaButti K."/>
            <person name="Ohm R.A."/>
            <person name="Kues U."/>
            <person name="Blanchette R.A."/>
            <person name="Grigoriev I.V."/>
            <person name="Minto R.E."/>
            <person name="Hibbett D.S."/>
        </authorList>
    </citation>
    <scope>NUCLEOTIDE SEQUENCE [LARGE SCALE GENOMIC DNA]</scope>
    <source>
        <strain evidence="6 7">FP15055 ss-10</strain>
    </source>
</reference>
<name>A0A0D7BPQ1_9AGAR</name>
<keyword evidence="5" id="KW-0479">Metal-binding</keyword>
<feature type="binding site" evidence="5">
    <location>
        <position position="411"/>
    </location>
    <ligand>
        <name>Mg(2+)</name>
        <dbReference type="ChEBI" id="CHEBI:18420"/>
    </ligand>
</feature>
<dbReference type="InterPro" id="IPR004372">
    <property type="entry name" value="Ac/propionate_kinase"/>
</dbReference>
<dbReference type="HAMAP" id="MF_00020">
    <property type="entry name" value="Acetate_kinase"/>
    <property type="match status" value="1"/>
</dbReference>
<gene>
    <name evidence="6" type="ORF">CYLTODRAFT_486426</name>
</gene>
<feature type="binding site" evidence="5">
    <location>
        <begin position="217"/>
        <end position="221"/>
    </location>
    <ligand>
        <name>ATP</name>
        <dbReference type="ChEBI" id="CHEBI:30616"/>
    </ligand>
</feature>
<evidence type="ECO:0000313" key="6">
    <source>
        <dbReference type="EMBL" id="KIY72402.1"/>
    </source>
</evidence>